<dbReference type="InterPro" id="IPR052894">
    <property type="entry name" value="AsmA-related"/>
</dbReference>
<name>A0A178K2P6_9GAMM</name>
<dbReference type="Proteomes" id="UP000078503">
    <property type="component" value="Unassembled WGS sequence"/>
</dbReference>
<dbReference type="PANTHER" id="PTHR30441">
    <property type="entry name" value="DUF748 DOMAIN-CONTAINING PROTEIN"/>
    <property type="match status" value="1"/>
</dbReference>
<dbReference type="OrthoDB" id="5897244at2"/>
<keyword evidence="2" id="KW-1133">Transmembrane helix</keyword>
<dbReference type="GO" id="GO:0005886">
    <property type="term" value="C:plasma membrane"/>
    <property type="evidence" value="ECO:0007669"/>
    <property type="project" value="TreeGrafter"/>
</dbReference>
<feature type="region of interest" description="Disordered" evidence="1">
    <location>
        <begin position="1022"/>
        <end position="1045"/>
    </location>
</feature>
<dbReference type="Pfam" id="PF05170">
    <property type="entry name" value="AsmA"/>
    <property type="match status" value="2"/>
</dbReference>
<dbReference type="PANTHER" id="PTHR30441:SF8">
    <property type="entry name" value="DUF748 DOMAIN-CONTAINING PROTEIN"/>
    <property type="match status" value="1"/>
</dbReference>
<dbReference type="EMBL" id="LVHF01000033">
    <property type="protein sequence ID" value="OAN11225.1"/>
    <property type="molecule type" value="Genomic_DNA"/>
</dbReference>
<feature type="region of interest" description="Disordered" evidence="1">
    <location>
        <begin position="1"/>
        <end position="23"/>
    </location>
</feature>
<keyword evidence="2" id="KW-0812">Transmembrane</keyword>
<comment type="caution">
    <text evidence="4">The sequence shown here is derived from an EMBL/GenBank/DDBJ whole genome shotgun (WGS) entry which is preliminary data.</text>
</comment>
<dbReference type="InterPro" id="IPR007844">
    <property type="entry name" value="AsmA"/>
</dbReference>
<organism evidence="4 5">
    <name type="scientific">Photobacterium jeanii</name>
    <dbReference type="NCBI Taxonomy" id="858640"/>
    <lineage>
        <taxon>Bacteria</taxon>
        <taxon>Pseudomonadati</taxon>
        <taxon>Pseudomonadota</taxon>
        <taxon>Gammaproteobacteria</taxon>
        <taxon>Vibrionales</taxon>
        <taxon>Vibrionaceae</taxon>
        <taxon>Photobacterium</taxon>
    </lineage>
</organism>
<feature type="domain" description="AsmA" evidence="3">
    <location>
        <begin position="892"/>
        <end position="1223"/>
    </location>
</feature>
<dbReference type="GO" id="GO:0090313">
    <property type="term" value="P:regulation of protein targeting to membrane"/>
    <property type="evidence" value="ECO:0007669"/>
    <property type="project" value="TreeGrafter"/>
</dbReference>
<feature type="transmembrane region" description="Helical" evidence="2">
    <location>
        <begin position="30"/>
        <end position="50"/>
    </location>
</feature>
<evidence type="ECO:0000313" key="4">
    <source>
        <dbReference type="EMBL" id="OAN11225.1"/>
    </source>
</evidence>
<evidence type="ECO:0000313" key="5">
    <source>
        <dbReference type="Proteomes" id="UP000078503"/>
    </source>
</evidence>
<keyword evidence="5" id="KW-1185">Reference proteome</keyword>
<evidence type="ECO:0000256" key="2">
    <source>
        <dbReference type="SAM" id="Phobius"/>
    </source>
</evidence>
<gene>
    <name evidence="4" type="ORF">A3K86_19905</name>
</gene>
<feature type="compositionally biased region" description="Low complexity" evidence="1">
    <location>
        <begin position="1030"/>
        <end position="1041"/>
    </location>
</feature>
<evidence type="ECO:0000259" key="3">
    <source>
        <dbReference type="Pfam" id="PF05170"/>
    </source>
</evidence>
<reference evidence="4 5" key="1">
    <citation type="submission" date="2016-03" db="EMBL/GenBank/DDBJ databases">
        <title>Photobacterium proteolyticum sp. nov. a protease producing bacterium isolated from ocean sediments of Laizhou Bay.</title>
        <authorList>
            <person name="Li Y."/>
        </authorList>
    </citation>
    <scope>NUCLEOTIDE SEQUENCE [LARGE SCALE GENOMIC DNA]</scope>
    <source>
        <strain evidence="4 5">R-40508</strain>
    </source>
</reference>
<proteinExistence type="predicted"/>
<protein>
    <submittedName>
        <fullName evidence="4">AsmA protein</fullName>
    </submittedName>
</protein>
<feature type="domain" description="AsmA" evidence="3">
    <location>
        <begin position="26"/>
        <end position="307"/>
    </location>
</feature>
<accession>A0A178K2P6</accession>
<sequence>MTDANSSPDNHSISTPPPTKKSWSRRLLKGVGITLGLIVIALVVALSIGIKIDLTPYRDRIAQTLNDNLHRKVTIGGDIQLVVGFSPEVNINQVEIANIESMPWQPMLTSGHISAKIDVLPLLNNTLSIDYLALKDINLSLAKDFDGNANWIFDPAAPTQSDESINAEKSSGDTSFALQIGDRITAENVSMLYEDQTQGSYFDWHLENLSLTQSEDDDWQLTTKGYALGQEYNLTLKGNLEQIINQQHGNLHVAGAFVGAQLTLDASLLPLNEGNSTASVSLDWQDTQAIENLFGLDVKHVAPLSITTNLSASARHLHVNDLKLRSPITQADGHFSLELGKHNFIDGQLDIPVIDLRPWLQPEPEPPMMMAYSSAPPQKSPLQQALDKWLLETTTKLGIQIGEIKGLGTTVQNLSLNVDGENGKLTAPMTADIAQVPFRGHANVDATEWTSTVDIQLGAKDSPLGEMARWLTGIYAAKGHLENAQLKVSTQGTKLKEWLDNSAVALEIDQAKVNWAREATFSIDKARLNAGINQNFQSEINGQLMGIPATITAKAGTLGDIIAKRDWPTEFRFTSPVLSIKADGLLAQTNWQEGSYFTLQVKGKDASELGPWLGTQTQVSGPIDIQGKLDYKDGLVQLMMNKLTLLDSRGQLALTWRPEPDNQWVSLDGRFTRLDFTQFGQFINDDELPEVEQSVPTKGANLTIPLLSDDIQIIDADLAIKVDKLVWADQSLNRIAFKGKMRNGDMPAAPFSMQYAGSTYRGDLALNINSSMINSRLNLVVNNPDIGQIAKSFAITDELGMKLDQASLSVKLSGRTVLELMEMAEIKARLSGGQLALADTYTGKALDVYLSAGDFVTGPDTQTALTIQGQVEKRPIKLAFNSVSLKQANDGRKTLPATMKLTIGDMAFNANSELALPLDFKKLKVNLDAAIPNLNRLNHFTGVDLPPYGPIKFQAKLASDELGYRFTDLLVKVNQSELKGHGDIQPQGRFNRPDIRVALTAPFIQLDDFKVKGWQAWLDEAQKQQEAESEATANESTADSEQAAPVISPEGLDWVNADFRLKVNEVRSGKDWLGAGHLRLHLENGILELKPMQVKLPGGNFDMSAKIRAKGDMFDIGLAGNITNFDYGVIARRVDPKTDMGGKISTQFRMTSLANSPDSFMNNADGFIGFAAWPQAFEADLIDLWAVNLTDAIIPSFTDENNSVLNCVAAGLDINKGNIQQRDMLLDTTRIQVNGIFEASYQERAFDLYLRPQSKKAQIFSLQTPIEVHGKFEDFDLSVPLSAIFETSVRFTTSPVISPIRWLIEKPLERDGSATCELIWQGKK</sequence>
<keyword evidence="2" id="KW-0472">Membrane</keyword>
<dbReference type="STRING" id="858640.A3K86_19905"/>
<dbReference type="RefSeq" id="WP_068335601.1">
    <property type="nucleotide sequence ID" value="NZ_LVHF01000033.1"/>
</dbReference>
<evidence type="ECO:0000256" key="1">
    <source>
        <dbReference type="SAM" id="MobiDB-lite"/>
    </source>
</evidence>
<feature type="compositionally biased region" description="Polar residues" evidence="1">
    <location>
        <begin position="1"/>
        <end position="14"/>
    </location>
</feature>